<dbReference type="InterPro" id="IPR015943">
    <property type="entry name" value="WD40/YVTN_repeat-like_dom_sf"/>
</dbReference>
<dbReference type="InterPro" id="IPR001680">
    <property type="entry name" value="WD40_rpt"/>
</dbReference>
<feature type="repeat" description="WD" evidence="8">
    <location>
        <begin position="371"/>
        <end position="413"/>
    </location>
</feature>
<evidence type="ECO:0000313" key="15">
    <source>
        <dbReference type="Proteomes" id="UP001408789"/>
    </source>
</evidence>
<dbReference type="FunFam" id="2.130.10.10:FF:000626">
    <property type="entry name" value="Katanin p80 WD40 repeat-containing subunit B1 homolog"/>
    <property type="match status" value="1"/>
</dbReference>
<feature type="repeat" description="WD" evidence="8">
    <location>
        <begin position="414"/>
        <end position="455"/>
    </location>
</feature>
<feature type="compositionally biased region" description="Polar residues" evidence="9">
    <location>
        <begin position="667"/>
        <end position="687"/>
    </location>
</feature>
<evidence type="ECO:0000256" key="4">
    <source>
        <dbReference type="ARBA" id="ARBA00022701"/>
    </source>
</evidence>
<dbReference type="PANTHER" id="PTHR19845">
    <property type="entry name" value="KATANIN P80 SUBUNIT"/>
    <property type="match status" value="1"/>
</dbReference>
<dbReference type="Pfam" id="PF13850">
    <property type="entry name" value="ERGIC_N"/>
    <property type="match status" value="1"/>
</dbReference>
<keyword evidence="4 7" id="KW-0493">Microtubule</keyword>
<feature type="region of interest" description="Disordered" evidence="9">
    <location>
        <begin position="760"/>
        <end position="779"/>
    </location>
</feature>
<comment type="function">
    <text evidence="7">May participate in a complex which severs microtubules in an ATP-dependent manner. Microtubule severing may promote rapid reorganization of cellular microtubule arrays.</text>
</comment>
<name>A0AAP0GL80_9ASTR</name>
<evidence type="ECO:0000256" key="9">
    <source>
        <dbReference type="SAM" id="MobiDB-lite"/>
    </source>
</evidence>
<keyword evidence="6 7" id="KW-0206">Cytoskeleton</keyword>
<dbReference type="InterPro" id="IPR020472">
    <property type="entry name" value="WD40_PAC1"/>
</dbReference>
<dbReference type="InterPro" id="IPR012936">
    <property type="entry name" value="Erv_C"/>
</dbReference>
<evidence type="ECO:0000256" key="10">
    <source>
        <dbReference type="SAM" id="Phobius"/>
    </source>
</evidence>
<evidence type="ECO:0000256" key="6">
    <source>
        <dbReference type="ARBA" id="ARBA00023212"/>
    </source>
</evidence>
<keyword evidence="10" id="KW-0812">Transmembrane</keyword>
<dbReference type="EMBL" id="JBCNJP010000027">
    <property type="protein sequence ID" value="KAK9052602.1"/>
    <property type="molecule type" value="Genomic_DNA"/>
</dbReference>
<feature type="region of interest" description="Disordered" evidence="9">
    <location>
        <begin position="818"/>
        <end position="843"/>
    </location>
</feature>
<evidence type="ECO:0000256" key="2">
    <source>
        <dbReference type="ARBA" id="ARBA00022490"/>
    </source>
</evidence>
<dbReference type="PRINTS" id="PR00320">
    <property type="entry name" value="GPROTEINBRPT"/>
</dbReference>
<dbReference type="Pfam" id="PF07970">
    <property type="entry name" value="COPIIcoated_ERV"/>
    <property type="match status" value="1"/>
</dbReference>
<dbReference type="Gene3D" id="2.130.10.10">
    <property type="entry name" value="YVTN repeat-like/Quinoprotein amine dehydrogenase"/>
    <property type="match status" value="2"/>
</dbReference>
<dbReference type="GO" id="GO:0051013">
    <property type="term" value="P:microtubule severing"/>
    <property type="evidence" value="ECO:0007669"/>
    <property type="project" value="UniProtKB-UniRule"/>
</dbReference>
<evidence type="ECO:0000256" key="7">
    <source>
        <dbReference type="HAMAP-Rule" id="MF_03022"/>
    </source>
</evidence>
<evidence type="ECO:0000256" key="5">
    <source>
        <dbReference type="ARBA" id="ARBA00022737"/>
    </source>
</evidence>
<dbReference type="InterPro" id="IPR039542">
    <property type="entry name" value="Erv_N"/>
</dbReference>
<dbReference type="InterPro" id="IPR036322">
    <property type="entry name" value="WD40_repeat_dom_sf"/>
</dbReference>
<proteinExistence type="inferred from homology"/>
<dbReference type="GO" id="GO:0008017">
    <property type="term" value="F:microtubule binding"/>
    <property type="evidence" value="ECO:0007669"/>
    <property type="project" value="UniProtKB-UniRule"/>
</dbReference>
<evidence type="ECO:0000256" key="8">
    <source>
        <dbReference type="PROSITE-ProRule" id="PRU00221"/>
    </source>
</evidence>
<evidence type="ECO:0000256" key="1">
    <source>
        <dbReference type="ARBA" id="ARBA00004245"/>
    </source>
</evidence>
<feature type="region of interest" description="Disordered" evidence="9">
    <location>
        <begin position="714"/>
        <end position="739"/>
    </location>
</feature>
<feature type="transmembrane region" description="Helical" evidence="10">
    <location>
        <begin position="312"/>
        <end position="335"/>
    </location>
</feature>
<dbReference type="HAMAP" id="MF_03022">
    <property type="entry name" value="Katanin_p80_B1"/>
    <property type="match status" value="1"/>
</dbReference>
<dbReference type="SMART" id="SM00320">
    <property type="entry name" value="WD40"/>
    <property type="match status" value="6"/>
</dbReference>
<dbReference type="CDD" id="cd00200">
    <property type="entry name" value="WD40"/>
    <property type="match status" value="1"/>
</dbReference>
<dbReference type="GO" id="GO:0007019">
    <property type="term" value="P:microtubule depolymerization"/>
    <property type="evidence" value="ECO:0007669"/>
    <property type="project" value="TreeGrafter"/>
</dbReference>
<feature type="domain" description="Katanin p80 subunit C-terminal" evidence="13">
    <location>
        <begin position="984"/>
        <end position="1141"/>
    </location>
</feature>
<dbReference type="InterPro" id="IPR028021">
    <property type="entry name" value="Katanin_C-terminal"/>
</dbReference>
<evidence type="ECO:0000259" key="12">
    <source>
        <dbReference type="Pfam" id="PF13850"/>
    </source>
</evidence>
<dbReference type="Proteomes" id="UP001408789">
    <property type="component" value="Unassembled WGS sequence"/>
</dbReference>
<keyword evidence="5" id="KW-0677">Repeat</keyword>
<comment type="similarity">
    <text evidence="7">Belongs to the WD repeat KATNB1 family.</text>
</comment>
<dbReference type="Pfam" id="PF00400">
    <property type="entry name" value="WD40"/>
    <property type="match status" value="6"/>
</dbReference>
<dbReference type="PANTHER" id="PTHR19845:SF0">
    <property type="entry name" value="KATANIN P80 WD40 REPEAT-CONTAINING SUBUNIT B1"/>
    <property type="match status" value="1"/>
</dbReference>
<keyword evidence="2 7" id="KW-0963">Cytoplasm</keyword>
<feature type="repeat" description="WD" evidence="8">
    <location>
        <begin position="456"/>
        <end position="497"/>
    </location>
</feature>
<feature type="repeat" description="WD" evidence="8">
    <location>
        <begin position="498"/>
        <end position="539"/>
    </location>
</feature>
<feature type="repeat" description="WD" evidence="8">
    <location>
        <begin position="540"/>
        <end position="581"/>
    </location>
</feature>
<dbReference type="InterPro" id="IPR026962">
    <property type="entry name" value="KTNB1"/>
</dbReference>
<dbReference type="GO" id="GO:0051510">
    <property type="term" value="P:regulation of unidimensional cell growth"/>
    <property type="evidence" value="ECO:0007669"/>
    <property type="project" value="UniProtKB-ARBA"/>
</dbReference>
<keyword evidence="10" id="KW-0472">Membrane</keyword>
<dbReference type="PROSITE" id="PS00678">
    <property type="entry name" value="WD_REPEATS_1"/>
    <property type="match status" value="2"/>
</dbReference>
<protein>
    <recommendedName>
        <fullName evidence="7">Katanin p80 WD40 repeat-containing subunit B1 homolog</fullName>
    </recommendedName>
</protein>
<dbReference type="FunFam" id="2.130.10.10:FF:000192">
    <property type="entry name" value="Katanin p80 WD40 repeat-containing subunit B1 homolog"/>
    <property type="match status" value="1"/>
</dbReference>
<comment type="caution">
    <text evidence="14">The sequence shown here is derived from an EMBL/GenBank/DDBJ whole genome shotgun (WGS) entry which is preliminary data.</text>
</comment>
<comment type="subcellular location">
    <subcellularLocation>
        <location evidence="1 7">Cytoplasm</location>
        <location evidence="1 7">Cytoskeleton</location>
    </subcellularLocation>
</comment>
<feature type="region of interest" description="Disordered" evidence="9">
    <location>
        <begin position="665"/>
        <end position="687"/>
    </location>
</feature>
<dbReference type="PROSITE" id="PS50294">
    <property type="entry name" value="WD_REPEATS_REGION"/>
    <property type="match status" value="4"/>
</dbReference>
<keyword evidence="10" id="KW-1133">Transmembrane helix</keyword>
<keyword evidence="15" id="KW-1185">Reference proteome</keyword>
<feature type="compositionally biased region" description="Basic and acidic residues" evidence="9">
    <location>
        <begin position="820"/>
        <end position="834"/>
    </location>
</feature>
<organism evidence="14 15">
    <name type="scientific">Deinandra increscens subsp. villosa</name>
    <dbReference type="NCBI Taxonomy" id="3103831"/>
    <lineage>
        <taxon>Eukaryota</taxon>
        <taxon>Viridiplantae</taxon>
        <taxon>Streptophyta</taxon>
        <taxon>Embryophyta</taxon>
        <taxon>Tracheophyta</taxon>
        <taxon>Spermatophyta</taxon>
        <taxon>Magnoliopsida</taxon>
        <taxon>eudicotyledons</taxon>
        <taxon>Gunneridae</taxon>
        <taxon>Pentapetalae</taxon>
        <taxon>asterids</taxon>
        <taxon>campanulids</taxon>
        <taxon>Asterales</taxon>
        <taxon>Asteraceae</taxon>
        <taxon>Asteroideae</taxon>
        <taxon>Heliantheae alliance</taxon>
        <taxon>Madieae</taxon>
        <taxon>Madiinae</taxon>
        <taxon>Deinandra</taxon>
    </lineage>
</organism>
<evidence type="ECO:0000259" key="11">
    <source>
        <dbReference type="Pfam" id="PF07970"/>
    </source>
</evidence>
<dbReference type="GO" id="GO:0005874">
    <property type="term" value="C:microtubule"/>
    <property type="evidence" value="ECO:0007669"/>
    <property type="project" value="UniProtKB-KW"/>
</dbReference>
<dbReference type="AlphaFoldDB" id="A0AAP0GL80"/>
<sequence>MGVKQVIKNLDAFPRAEDHLLQKTQSGAVVSIVGLFIMATLFLHELTYYISTYTVHEMGVDLKRGETLPIHINMSFPSLPCHVVSVDAIDMSGKHEVDLDTNIWKLRLSREGVIIGTEYLSDLVEKGHTSHKHENETDHHADSDKKVHLDKFDDESENMIKNVKQALANGEGCRVYGVLDVQRVAGNFHISVHGLNIFVAQMIFEGATHVNVSHVIHDLSFGPKYPGLHNPLDDTNRILHGASGTFKYYIKIVPTDYKYISKEVLPTNQFSVTEYFSPMNEHDRTWPAVYFLYDLSPITVTIKEERRSFLHFITRLCAVLGGTFALTGMLDRWMFRFLESMTKSNTRRSMRFLRESLSMATTKRAYKLQEFVAHASSVNCLKIGRKSSRVLVTGGEDHKVNLWAIGKPNAILSLSGHSSGIDSVSFDSSEVLVAAGAASGTIKLWDLEEAKIVRTFTGHRSNCISLDFHPFGEFFASGSLDTNLKIWDIRRKGCIHTYKGHTRGVNTIRFTPDGRWVVSGGEDNSVKLWDLTAGKLLHDFKFHEGQVQCIDFHPNEFLMATGSADKTVKFWDLETLELIGSAGPETSGVRCMTFNPDGRTLLCGLHESLKVFSWEPIRTHDAVDVGWSKLSDLNVHEGKLLGCSYNQSCVGVWVVDISKTEPHKVSKSNAHQEQISNSSGNLSVLTGSNTKTNLGRLSVSQTSDPIVKETKSLGRLSVTENSEPTNKDNKTFSSTGNVTGIPQKNYPTVVQKISPAASVSVSSAPTASKRNVTKSQPTQSVSTFSRLDVAPVIVPRNNVDLRREGISGRVTPTMVLSKSSDSRKLTNIKDEAEKPVSSVQSVSDASDVESSRFADRNNFTSMKSSAFEIPAKELSFEDDRFHQNAATESIPSYQPEMYEGRLPRANRDTYSMENKRRGRTRPLVSTWDRKERPSYHDTLSSRSISDSSSVVTRLPSTVKQLPESTVKETGPLSEEDVVVDIMGRHDQFVSSMQTRLAKLQMIRRCCDKNDIKGAINALARMSDHAVTADIVNLLTAKSDAITLDICSCLLPLLRSLLDSDMDRHRGVSIELLLKLVRTFGSVIYSSLQASSPVGVDIEAEQRLERCNLCYQELEKIKHSLPLITRRGGTVAKSAHELNLALQEVS</sequence>
<evidence type="ECO:0000313" key="14">
    <source>
        <dbReference type="EMBL" id="KAK9052602.1"/>
    </source>
</evidence>
<dbReference type="InterPro" id="IPR019775">
    <property type="entry name" value="WD40_repeat_CS"/>
</dbReference>
<evidence type="ECO:0000256" key="3">
    <source>
        <dbReference type="ARBA" id="ARBA00022574"/>
    </source>
</evidence>
<accession>A0AAP0GL80</accession>
<dbReference type="Pfam" id="PF13925">
    <property type="entry name" value="Katanin_con80"/>
    <property type="match status" value="1"/>
</dbReference>
<reference evidence="14 15" key="1">
    <citation type="submission" date="2024-04" db="EMBL/GenBank/DDBJ databases">
        <title>The reference genome of an endangered Asteraceae, Deinandra increscens subsp. villosa, native to the Central Coast of California.</title>
        <authorList>
            <person name="Guilliams M."/>
            <person name="Hasenstab-Lehman K."/>
            <person name="Meyer R."/>
            <person name="Mcevoy S."/>
        </authorList>
    </citation>
    <scope>NUCLEOTIDE SEQUENCE [LARGE SCALE GENOMIC DNA]</scope>
    <source>
        <tissue evidence="14">Leaf</tissue>
    </source>
</reference>
<dbReference type="GO" id="GO:0008352">
    <property type="term" value="C:katanin complex"/>
    <property type="evidence" value="ECO:0007669"/>
    <property type="project" value="InterPro"/>
</dbReference>
<keyword evidence="3 8" id="KW-0853">WD repeat</keyword>
<feature type="domain" description="Endoplasmic reticulum vesicle transporter N-terminal" evidence="12">
    <location>
        <begin position="7"/>
        <end position="96"/>
    </location>
</feature>
<evidence type="ECO:0000259" key="13">
    <source>
        <dbReference type="Pfam" id="PF13925"/>
    </source>
</evidence>
<dbReference type="SUPFAM" id="SSF50978">
    <property type="entry name" value="WD40 repeat-like"/>
    <property type="match status" value="1"/>
</dbReference>
<feature type="compositionally biased region" description="Polar residues" evidence="9">
    <location>
        <begin position="769"/>
        <end position="779"/>
    </location>
</feature>
<feature type="domain" description="Endoplasmic reticulum vesicle transporter C-terminal" evidence="11">
    <location>
        <begin position="156"/>
        <end position="331"/>
    </location>
</feature>
<feature type="transmembrane region" description="Helical" evidence="10">
    <location>
        <begin position="28"/>
        <end position="50"/>
    </location>
</feature>
<dbReference type="GO" id="GO:0005737">
    <property type="term" value="C:cytoplasm"/>
    <property type="evidence" value="ECO:0007669"/>
    <property type="project" value="UniProtKB-UniRule"/>
</dbReference>
<gene>
    <name evidence="14" type="ORF">SSX86_029232</name>
</gene>
<dbReference type="PROSITE" id="PS50082">
    <property type="entry name" value="WD_REPEATS_2"/>
    <property type="match status" value="5"/>
</dbReference>